<keyword evidence="1" id="KW-1133">Transmembrane helix</keyword>
<proteinExistence type="predicted"/>
<dbReference type="KEGG" id="hws:RNZ46_00600"/>
<gene>
    <name evidence="2" type="ORF">RNZ46_00600</name>
</gene>
<accession>A0AA97EPC8</accession>
<dbReference type="Proteomes" id="UP001302486">
    <property type="component" value="Chromosome"/>
</dbReference>
<feature type="transmembrane region" description="Helical" evidence="1">
    <location>
        <begin position="52"/>
        <end position="72"/>
    </location>
</feature>
<name>A0AA97EPC8_9FLAO</name>
<evidence type="ECO:0000256" key="1">
    <source>
        <dbReference type="SAM" id="Phobius"/>
    </source>
</evidence>
<keyword evidence="1" id="KW-0472">Membrane</keyword>
<protein>
    <submittedName>
        <fullName evidence="2">Uncharacterized protein</fullName>
    </submittedName>
</protein>
<keyword evidence="3" id="KW-1185">Reference proteome</keyword>
<sequence>MELKQRKLFNSNKFLIRDSGVEWSLREKFNSQNTFFEFEELNFKKATKYKKYNLAFIILSILSIIALFLSLIPSDNKAFDSTTIVVFSVLSLVFVGLTFILRTDNIYIPTDRGVHIVMYNGLPTKKKFSAFLKNLKSEAKQSIMDKYFGDENTDQRKLYLFLNERGLLEEKEKRTFEENLKTNHRTEIKGFGKN</sequence>
<reference evidence="3" key="1">
    <citation type="submission" date="2024-06" db="EMBL/GenBank/DDBJ databases">
        <title>Hwangdonia haimaensis gen. nov., sp. nov., a member of the family Flavobacteriaceae isolated from the haima cold seep.</title>
        <authorList>
            <person name="Li J."/>
        </authorList>
    </citation>
    <scope>NUCLEOTIDE SEQUENCE [LARGE SCALE GENOMIC DNA]</scope>
    <source>
        <strain evidence="3">SCSIO 19198</strain>
    </source>
</reference>
<dbReference type="AlphaFoldDB" id="A0AA97EPC8"/>
<feature type="transmembrane region" description="Helical" evidence="1">
    <location>
        <begin position="84"/>
        <end position="102"/>
    </location>
</feature>
<dbReference type="RefSeq" id="WP_316983458.1">
    <property type="nucleotide sequence ID" value="NZ_CP136521.1"/>
</dbReference>
<dbReference type="EMBL" id="CP136521">
    <property type="protein sequence ID" value="WOD43780.1"/>
    <property type="molecule type" value="Genomic_DNA"/>
</dbReference>
<organism evidence="2 3">
    <name type="scientific">Hwangdonia lutea</name>
    <dbReference type="NCBI Taxonomy" id="3075823"/>
    <lineage>
        <taxon>Bacteria</taxon>
        <taxon>Pseudomonadati</taxon>
        <taxon>Bacteroidota</taxon>
        <taxon>Flavobacteriia</taxon>
        <taxon>Flavobacteriales</taxon>
        <taxon>Flavobacteriaceae</taxon>
        <taxon>Hwangdonia</taxon>
    </lineage>
</organism>
<evidence type="ECO:0000313" key="3">
    <source>
        <dbReference type="Proteomes" id="UP001302486"/>
    </source>
</evidence>
<keyword evidence="1" id="KW-0812">Transmembrane</keyword>
<evidence type="ECO:0000313" key="2">
    <source>
        <dbReference type="EMBL" id="WOD43780.1"/>
    </source>
</evidence>